<dbReference type="AlphaFoldDB" id="A0A8J8NQV5"/>
<dbReference type="Proteomes" id="UP000785679">
    <property type="component" value="Unassembled WGS sequence"/>
</dbReference>
<gene>
    <name evidence="1" type="ORF">FGO68_gene917</name>
</gene>
<comment type="caution">
    <text evidence="1">The sequence shown here is derived from an EMBL/GenBank/DDBJ whole genome shotgun (WGS) entry which is preliminary data.</text>
</comment>
<proteinExistence type="predicted"/>
<accession>A0A8J8NQV5</accession>
<organism evidence="1 2">
    <name type="scientific">Halteria grandinella</name>
    <dbReference type="NCBI Taxonomy" id="5974"/>
    <lineage>
        <taxon>Eukaryota</taxon>
        <taxon>Sar</taxon>
        <taxon>Alveolata</taxon>
        <taxon>Ciliophora</taxon>
        <taxon>Intramacronucleata</taxon>
        <taxon>Spirotrichea</taxon>
        <taxon>Stichotrichia</taxon>
        <taxon>Sporadotrichida</taxon>
        <taxon>Halteriidae</taxon>
        <taxon>Halteria</taxon>
    </lineage>
</organism>
<evidence type="ECO:0000313" key="2">
    <source>
        <dbReference type="Proteomes" id="UP000785679"/>
    </source>
</evidence>
<reference evidence="1" key="1">
    <citation type="submission" date="2019-06" db="EMBL/GenBank/DDBJ databases">
        <authorList>
            <person name="Zheng W."/>
        </authorList>
    </citation>
    <scope>NUCLEOTIDE SEQUENCE</scope>
    <source>
        <strain evidence="1">QDHG01</strain>
    </source>
</reference>
<dbReference type="EMBL" id="RRYP01008275">
    <property type="protein sequence ID" value="TNV79887.1"/>
    <property type="molecule type" value="Genomic_DNA"/>
</dbReference>
<keyword evidence="2" id="KW-1185">Reference proteome</keyword>
<evidence type="ECO:0000313" key="1">
    <source>
        <dbReference type="EMBL" id="TNV79887.1"/>
    </source>
</evidence>
<sequence length="87" mass="9720">MEEYKLRCHLLSKVLQFRALQSELTFLCLTLGFLLSQILHIAQLPTHLDHITQAQLQQVRLNIATGSSDGASLIPSPMVNLSLSHLN</sequence>
<name>A0A8J8NQV5_HALGN</name>
<protein>
    <submittedName>
        <fullName evidence="1">Uncharacterized protein</fullName>
    </submittedName>
</protein>